<feature type="domain" description="Helicase ATP-binding" evidence="10">
    <location>
        <begin position="179"/>
        <end position="347"/>
    </location>
</feature>
<dbReference type="InterPro" id="IPR039686">
    <property type="entry name" value="FANCM/Mph1-like_ID"/>
</dbReference>
<dbReference type="InterPro" id="IPR014001">
    <property type="entry name" value="Helicase_ATP-bd"/>
</dbReference>
<evidence type="ECO:0000259" key="10">
    <source>
        <dbReference type="PROSITE" id="PS51192"/>
    </source>
</evidence>
<dbReference type="InterPro" id="IPR044749">
    <property type="entry name" value="FANCM_DEXDc"/>
</dbReference>
<dbReference type="EC" id="3.6.4.12" evidence="8"/>
<organism evidence="12 13">
    <name type="scientific">Basidiobolus ranarum</name>
    <dbReference type="NCBI Taxonomy" id="34480"/>
    <lineage>
        <taxon>Eukaryota</taxon>
        <taxon>Fungi</taxon>
        <taxon>Fungi incertae sedis</taxon>
        <taxon>Zoopagomycota</taxon>
        <taxon>Entomophthoromycotina</taxon>
        <taxon>Basidiobolomycetes</taxon>
        <taxon>Basidiobolales</taxon>
        <taxon>Basidiobolaceae</taxon>
        <taxon>Basidiobolus</taxon>
    </lineage>
</organism>
<dbReference type="Pfam" id="PF00271">
    <property type="entry name" value="Helicase_C"/>
    <property type="match status" value="1"/>
</dbReference>
<dbReference type="EMBL" id="JASJQH010008155">
    <property type="protein sequence ID" value="KAK9694808.1"/>
    <property type="molecule type" value="Genomic_DNA"/>
</dbReference>
<feature type="region of interest" description="Disordered" evidence="9">
    <location>
        <begin position="895"/>
        <end position="915"/>
    </location>
</feature>
<dbReference type="InterPro" id="IPR027417">
    <property type="entry name" value="P-loop_NTPase"/>
</dbReference>
<dbReference type="Gene3D" id="3.40.50.300">
    <property type="entry name" value="P-loop containing nucleotide triphosphate hydrolases"/>
    <property type="match status" value="2"/>
</dbReference>
<comment type="subunit">
    <text evidence="8">Interacts with the MHF histone-fold complex to form the FANCM-MHF complex.</text>
</comment>
<evidence type="ECO:0000259" key="11">
    <source>
        <dbReference type="PROSITE" id="PS51194"/>
    </source>
</evidence>
<comment type="function">
    <text evidence="8">ATP-dependent DNA helicase involved in DNA damage repair by homologous recombination and in genome maintenance. Capable of unwinding D-loops. Plays a role in limiting crossover recombinants during mitotic DNA double-strand break (DSB) repair. Component of a FANCM-MHF complex which promotes gene conversion at blocked replication forks, probably by reversal of the stalled fork.</text>
</comment>
<evidence type="ECO:0000313" key="13">
    <source>
        <dbReference type="Proteomes" id="UP001479436"/>
    </source>
</evidence>
<comment type="catalytic activity">
    <reaction evidence="8">
        <text>ATP + H2O = ADP + phosphate + H(+)</text>
        <dbReference type="Rhea" id="RHEA:13065"/>
        <dbReference type="ChEBI" id="CHEBI:15377"/>
        <dbReference type="ChEBI" id="CHEBI:15378"/>
        <dbReference type="ChEBI" id="CHEBI:30616"/>
        <dbReference type="ChEBI" id="CHEBI:43474"/>
        <dbReference type="ChEBI" id="CHEBI:456216"/>
        <dbReference type="EC" id="3.6.4.12"/>
    </reaction>
</comment>
<dbReference type="Gene3D" id="1.20.1320.20">
    <property type="entry name" value="hef helicase domain"/>
    <property type="match status" value="1"/>
</dbReference>
<evidence type="ECO:0000256" key="7">
    <source>
        <dbReference type="ARBA" id="ARBA00023242"/>
    </source>
</evidence>
<evidence type="ECO:0000256" key="8">
    <source>
        <dbReference type="RuleBase" id="RU367027"/>
    </source>
</evidence>
<evidence type="ECO:0000256" key="5">
    <source>
        <dbReference type="ARBA" id="ARBA00022806"/>
    </source>
</evidence>
<dbReference type="InterPro" id="IPR031879">
    <property type="entry name" value="FANCM-MHF-bd"/>
</dbReference>
<keyword evidence="5 12" id="KW-0347">Helicase</keyword>
<keyword evidence="7" id="KW-0539">Nucleus</keyword>
<feature type="domain" description="Helicase C-terminal" evidence="11">
    <location>
        <begin position="513"/>
        <end position="692"/>
    </location>
</feature>
<evidence type="ECO:0000256" key="4">
    <source>
        <dbReference type="ARBA" id="ARBA00022801"/>
    </source>
</evidence>
<dbReference type="SUPFAM" id="SSF52540">
    <property type="entry name" value="P-loop containing nucleoside triphosphate hydrolases"/>
    <property type="match status" value="1"/>
</dbReference>
<reference evidence="12 13" key="1">
    <citation type="submission" date="2023-04" db="EMBL/GenBank/DDBJ databases">
        <title>Genome of Basidiobolus ranarum AG-B5.</title>
        <authorList>
            <person name="Stajich J.E."/>
            <person name="Carter-House D."/>
            <person name="Gryganskyi A."/>
        </authorList>
    </citation>
    <scope>NUCLEOTIDE SEQUENCE [LARGE SCALE GENOMIC DNA]</scope>
    <source>
        <strain evidence="12 13">AG-B5</strain>
    </source>
</reference>
<dbReference type="InterPro" id="IPR011545">
    <property type="entry name" value="DEAD/DEAH_box_helicase_dom"/>
</dbReference>
<dbReference type="CDD" id="cd18801">
    <property type="entry name" value="SF2_C_FANCM_Hef"/>
    <property type="match status" value="1"/>
</dbReference>
<dbReference type="GO" id="GO:0016787">
    <property type="term" value="F:hydrolase activity"/>
    <property type="evidence" value="ECO:0007669"/>
    <property type="project" value="UniProtKB-KW"/>
</dbReference>
<dbReference type="Pfam" id="PF00270">
    <property type="entry name" value="DEAD"/>
    <property type="match status" value="1"/>
</dbReference>
<dbReference type="CDD" id="cd18033">
    <property type="entry name" value="DEXDc_FANCM"/>
    <property type="match status" value="1"/>
</dbReference>
<evidence type="ECO:0000256" key="3">
    <source>
        <dbReference type="ARBA" id="ARBA00022741"/>
    </source>
</evidence>
<name>A0ABR2VS05_9FUNG</name>
<evidence type="ECO:0000256" key="9">
    <source>
        <dbReference type="SAM" id="MobiDB-lite"/>
    </source>
</evidence>
<dbReference type="SMART" id="SM00490">
    <property type="entry name" value="HELICc"/>
    <property type="match status" value="1"/>
</dbReference>
<evidence type="ECO:0000313" key="12">
    <source>
        <dbReference type="EMBL" id="KAK9694808.1"/>
    </source>
</evidence>
<dbReference type="GO" id="GO:0003678">
    <property type="term" value="F:DNA helicase activity"/>
    <property type="evidence" value="ECO:0007669"/>
    <property type="project" value="UniProtKB-EC"/>
</dbReference>
<dbReference type="InterPro" id="IPR001650">
    <property type="entry name" value="Helicase_C-like"/>
</dbReference>
<proteinExistence type="inferred from homology"/>
<dbReference type="SMART" id="SM00487">
    <property type="entry name" value="DEXDc"/>
    <property type="match status" value="1"/>
</dbReference>
<dbReference type="PROSITE" id="PS51192">
    <property type="entry name" value="HELICASE_ATP_BIND_1"/>
    <property type="match status" value="1"/>
</dbReference>
<dbReference type="Pfam" id="PF16783">
    <property type="entry name" value="FANCM-MHF_bd"/>
    <property type="match status" value="1"/>
</dbReference>
<protein>
    <recommendedName>
        <fullName evidence="8">ATP-dependent DNA helicase</fullName>
        <ecNumber evidence="8">3.6.4.12</ecNumber>
    </recommendedName>
</protein>
<accession>A0ABR2VS05</accession>
<gene>
    <name evidence="12" type="primary">MPH1_3</name>
    <name evidence="12" type="ORF">K7432_013272</name>
</gene>
<comment type="similarity">
    <text evidence="2 8">Belongs to the DEAD box helicase family. DEAH subfamily. FANCM sub-subfamily.</text>
</comment>
<dbReference type="PANTHER" id="PTHR14025:SF20">
    <property type="entry name" value="FANCONI ANEMIA GROUP M PROTEIN"/>
    <property type="match status" value="1"/>
</dbReference>
<feature type="compositionally biased region" description="Low complexity" evidence="9">
    <location>
        <begin position="895"/>
        <end position="909"/>
    </location>
</feature>
<keyword evidence="13" id="KW-1185">Reference proteome</keyword>
<evidence type="ECO:0000256" key="1">
    <source>
        <dbReference type="ARBA" id="ARBA00004123"/>
    </source>
</evidence>
<keyword evidence="3" id="KW-0547">Nucleotide-binding</keyword>
<dbReference type="PROSITE" id="PS51194">
    <property type="entry name" value="HELICASE_CTER"/>
    <property type="match status" value="1"/>
</dbReference>
<dbReference type="Proteomes" id="UP001479436">
    <property type="component" value="Unassembled WGS sequence"/>
</dbReference>
<evidence type="ECO:0000256" key="2">
    <source>
        <dbReference type="ARBA" id="ARBA00009889"/>
    </source>
</evidence>
<dbReference type="CDD" id="cd12091">
    <property type="entry name" value="FANCM_ID"/>
    <property type="match status" value="1"/>
</dbReference>
<comment type="subcellular location">
    <subcellularLocation>
        <location evidence="1 8">Nucleus</location>
    </subcellularLocation>
</comment>
<sequence>MSEEFDDFGDLAVDDEFLAAVDQIEKQAVGAMPKGPSCTLSTSNRKVQSQITDFTKQYPYTLSNCLPPKQLSSLPNSTHSNFTNHPVMPLNPITANEITKTKSINKILKQSTGDSHMSQTTLWGMFDMDQEELDLSGNRAKKSPNTSSTPSKSVYYNPKTINTWIYPTNYPIRDYQFNIVSKALFENTLVALPTGLGKTFVAAVIMYNHYRWFPNSKIVFMAPTKPLVAQQIEACHNICGISQDDTAELTGAQSPDKRKHWWLKKKVFFLTPQALQNDLIRGTCPAEDIVCLVIDEAHRSRGEFANCVAVRELYARNPLFRILALSATPGVDLATVQEVVNNLMISNIELRTEESIDIRKYTHDRRIDIIVVPFTSRINEISKQFCTCMEPYTTRLFRMQVIWEKDPQKVSKYMLILARNKFRSGSASMPPEQRAGVEGDFGICLALSHAHSLLRRHGIRPFYSALLNMVQEAKDGKKISRARQDLLKNSNFVDLMGHIEKILNESIFSGHPKLEKLVTYVMDYFVNHEACNDNFGNKDKSQTRVMIFAEYRESVEEIVKALNFHFPIIRPMSFVGQATKKSKKGFTQKEQMAVLTQFKQGGYNVIVSTSIGEEGLDIGEVDLIICYDSLNSPIRLLQRMGRTGRKRQGRICMLLSEGKEEQMYKQSQNSYKTIQRAIASGSKITLFKKNPRLLPKGVHPVCIKKSLVIPEYEPRETKRSRQKIAMPSSHQINEADEAIEEQYAHFLNSFSKTKDPNISLSKFPKHQTTPTSTCIVLHSRRTDDYIDLMSAMETLGFINNEDDQYGLQLQDYLNLDDIVPFRGSHQPTTHLYSKKLQPSKDSRLFSRSKSAKIPRKSIEEKLPDLEDDADDFMIMQGVERIFDVKSSTAVSISRPPSSSSICKTSNSYKSDSDTIGSTKEAPIEIDLEGKQYKTKFHITPRGLKINLNSGSHIDTKEDALESNDDFLIDASLEQELVALMDSHEFHQDNTKQTNTFPRQQKPFTVDIHIKPNLIKNSSKYHSKLNSRCGHSIQNTLNHTTFRDKRSKVDTSEEQRLELDDFYPINNSKQSKVLATTPIHPLNDYQDIEKNLTIQAIPSFPKDIKFGNWREIAKVLSSSGKSTGDRLTRKSIEDQWSLHTREELPINGVSMKLSSGQSKLDQFRFKRRKC</sequence>
<dbReference type="PANTHER" id="PTHR14025">
    <property type="entry name" value="FANCONI ANEMIA GROUP M FANCM FAMILY MEMBER"/>
    <property type="match status" value="1"/>
</dbReference>
<comment type="caution">
    <text evidence="12">The sequence shown here is derived from an EMBL/GenBank/DDBJ whole genome shotgun (WGS) entry which is preliminary data.</text>
</comment>
<keyword evidence="4 12" id="KW-0378">Hydrolase</keyword>
<evidence type="ECO:0000256" key="6">
    <source>
        <dbReference type="ARBA" id="ARBA00022840"/>
    </source>
</evidence>
<keyword evidence="6" id="KW-0067">ATP-binding</keyword>